<reference evidence="7" key="1">
    <citation type="submission" date="2021-04" db="EMBL/GenBank/DDBJ databases">
        <authorList>
            <consortium name="Wellcome Sanger Institute Data Sharing"/>
        </authorList>
    </citation>
    <scope>NUCLEOTIDE SEQUENCE [LARGE SCALE GENOMIC DNA]</scope>
</reference>
<keyword evidence="2 4" id="KW-0175">Coiled coil</keyword>
<dbReference type="FunFam" id="1.20.5.170:FF:000002">
    <property type="entry name" value="Type I keratin KA11"/>
    <property type="match status" value="1"/>
</dbReference>
<feature type="compositionally biased region" description="Low complexity" evidence="5">
    <location>
        <begin position="1"/>
        <end position="14"/>
    </location>
</feature>
<dbReference type="Ensembl" id="ENSATET00000028056.3">
    <property type="protein sequence ID" value="ENSATEP00000027619.2"/>
    <property type="gene ID" value="ENSATEG00000019087.3"/>
</dbReference>
<feature type="coiled-coil region" evidence="4">
    <location>
        <begin position="180"/>
        <end position="225"/>
    </location>
</feature>
<dbReference type="InParanoid" id="A0A3Q1J8Y5"/>
<dbReference type="AlphaFoldDB" id="A0A3Q1J8Y5"/>
<feature type="coiled-coil region" evidence="4">
    <location>
        <begin position="75"/>
        <end position="109"/>
    </location>
</feature>
<organism evidence="7 8">
    <name type="scientific">Anabas testudineus</name>
    <name type="common">Climbing perch</name>
    <name type="synonym">Anthias testudineus</name>
    <dbReference type="NCBI Taxonomy" id="64144"/>
    <lineage>
        <taxon>Eukaryota</taxon>
        <taxon>Metazoa</taxon>
        <taxon>Chordata</taxon>
        <taxon>Craniata</taxon>
        <taxon>Vertebrata</taxon>
        <taxon>Euteleostomi</taxon>
        <taxon>Actinopterygii</taxon>
        <taxon>Neopterygii</taxon>
        <taxon>Teleostei</taxon>
        <taxon>Neoteleostei</taxon>
        <taxon>Acanthomorphata</taxon>
        <taxon>Anabantaria</taxon>
        <taxon>Anabantiformes</taxon>
        <taxon>Anabantoidei</taxon>
        <taxon>Anabantidae</taxon>
        <taxon>Anabas</taxon>
    </lineage>
</organism>
<dbReference type="Proteomes" id="UP000265040">
    <property type="component" value="Chromosome 22"/>
</dbReference>
<dbReference type="Gene3D" id="1.20.5.1160">
    <property type="entry name" value="Vasodilator-stimulated phosphoprotein"/>
    <property type="match status" value="1"/>
</dbReference>
<dbReference type="OrthoDB" id="2441647at2759"/>
<evidence type="ECO:0000256" key="3">
    <source>
        <dbReference type="RuleBase" id="RU000685"/>
    </source>
</evidence>
<reference evidence="7" key="2">
    <citation type="submission" date="2025-08" db="UniProtKB">
        <authorList>
            <consortium name="Ensembl"/>
        </authorList>
    </citation>
    <scope>IDENTIFICATION</scope>
</reference>
<dbReference type="GO" id="GO:0005198">
    <property type="term" value="F:structural molecule activity"/>
    <property type="evidence" value="ECO:0007669"/>
    <property type="project" value="InterPro"/>
</dbReference>
<keyword evidence="8" id="KW-1185">Reference proteome</keyword>
<dbReference type="SMART" id="SM01391">
    <property type="entry name" value="Filament"/>
    <property type="match status" value="1"/>
</dbReference>
<evidence type="ECO:0000313" key="8">
    <source>
        <dbReference type="Proteomes" id="UP000265040"/>
    </source>
</evidence>
<reference evidence="7" key="3">
    <citation type="submission" date="2025-09" db="UniProtKB">
        <authorList>
            <consortium name="Ensembl"/>
        </authorList>
    </citation>
    <scope>IDENTIFICATION</scope>
</reference>
<accession>A0A3Q1J8Y5</accession>
<dbReference type="SUPFAM" id="SSF64593">
    <property type="entry name" value="Intermediate filament protein, coiled coil region"/>
    <property type="match status" value="2"/>
</dbReference>
<dbReference type="InterPro" id="IPR002957">
    <property type="entry name" value="Keratin_I"/>
</dbReference>
<feature type="domain" description="IF rod" evidence="6">
    <location>
        <begin position="71"/>
        <end position="383"/>
    </location>
</feature>
<sequence>MTSSMSMRSYTMSRQPSFSSRSLMDTGRARSRASVSFAAASPLIRSASIGQDLNGPMSFQLNGLHGNSTNEKEAMQSLNSRLANYLDKVRSLERSNADLEMKIKQVMLDRIPKGHDLDSMMAQAHAVEQEVRKRTLENARLMLEIDNAKLAADDFRIKWETELVMCQSVERDCVALKKAKTDHEQIIASLRGDLDSLKEELYFLKKNHEEELEQMKSRIARDEVNVEVDSASGPELGTVLSDLRSQYEGIVKKNKEQAEQWYRKKLETVQNEVKESNEALRGAQSELTERQRFLQTLEVELESLHKQVRMALEGNLGETGQKYSAEMERLQATLNQLEDDLSALRLDMQRTKTDYEQLLRIKQNLEMEIATYRRLLEGEETVKEVPPPPKKEPDVRTRKIVKVVTQTMINGKVVDESSEVEQIEETKK</sequence>
<dbReference type="Gene3D" id="1.20.5.170">
    <property type="match status" value="1"/>
</dbReference>
<proteinExistence type="inferred from homology"/>
<dbReference type="InterPro" id="IPR039008">
    <property type="entry name" value="IF_rod_dom"/>
</dbReference>
<protein>
    <recommendedName>
        <fullName evidence="6">IF rod domain-containing protein</fullName>
    </recommendedName>
</protein>
<dbReference type="PROSITE" id="PS51842">
    <property type="entry name" value="IF_ROD_2"/>
    <property type="match status" value="1"/>
</dbReference>
<evidence type="ECO:0000256" key="4">
    <source>
        <dbReference type="SAM" id="Coils"/>
    </source>
</evidence>
<evidence type="ECO:0000256" key="1">
    <source>
        <dbReference type="ARBA" id="ARBA00022754"/>
    </source>
</evidence>
<dbReference type="PANTHER" id="PTHR23239">
    <property type="entry name" value="INTERMEDIATE FILAMENT"/>
    <property type="match status" value="1"/>
</dbReference>
<dbReference type="Gene3D" id="1.20.5.500">
    <property type="entry name" value="Single helix bin"/>
    <property type="match status" value="1"/>
</dbReference>
<dbReference type="STRING" id="64144.ENSATEP00000027619"/>
<dbReference type="InterPro" id="IPR018039">
    <property type="entry name" value="IF_conserved"/>
</dbReference>
<feature type="coiled-coil region" evidence="4">
    <location>
        <begin position="320"/>
        <end position="382"/>
    </location>
</feature>
<dbReference type="Pfam" id="PF00038">
    <property type="entry name" value="Filament"/>
    <property type="match status" value="1"/>
</dbReference>
<dbReference type="GeneTree" id="ENSGT00950000182969"/>
<dbReference type="PRINTS" id="PR01248">
    <property type="entry name" value="TYPE1KERATIN"/>
</dbReference>
<evidence type="ECO:0000256" key="2">
    <source>
        <dbReference type="ARBA" id="ARBA00023054"/>
    </source>
</evidence>
<dbReference type="PROSITE" id="PS00226">
    <property type="entry name" value="IF_ROD_1"/>
    <property type="match status" value="1"/>
</dbReference>
<evidence type="ECO:0000256" key="5">
    <source>
        <dbReference type="SAM" id="MobiDB-lite"/>
    </source>
</evidence>
<keyword evidence="1 3" id="KW-0403">Intermediate filament</keyword>
<name>A0A3Q1J8Y5_ANATE</name>
<dbReference type="PANTHER" id="PTHR23239:SF351">
    <property type="entry name" value="KERATIN, TYPE I CYTOSKELETAL 18"/>
    <property type="match status" value="1"/>
</dbReference>
<dbReference type="GO" id="GO:0005882">
    <property type="term" value="C:intermediate filament"/>
    <property type="evidence" value="ECO:0007669"/>
    <property type="project" value="UniProtKB-KW"/>
</dbReference>
<comment type="similarity">
    <text evidence="3">Belongs to the intermediate filament family.</text>
</comment>
<evidence type="ECO:0000313" key="7">
    <source>
        <dbReference type="Ensembl" id="ENSATEP00000027619.2"/>
    </source>
</evidence>
<feature type="region of interest" description="Disordered" evidence="5">
    <location>
        <begin position="1"/>
        <end position="25"/>
    </location>
</feature>
<evidence type="ECO:0000259" key="6">
    <source>
        <dbReference type="PROSITE" id="PS51842"/>
    </source>
</evidence>